<comment type="caution">
    <text evidence="1">The sequence shown here is derived from an EMBL/GenBank/DDBJ whole genome shotgun (WGS) entry which is preliminary data.</text>
</comment>
<proteinExistence type="predicted"/>
<accession>A0A645EPC4</accession>
<name>A0A645EPC4_9ZZZZ</name>
<organism evidence="1">
    <name type="scientific">bioreactor metagenome</name>
    <dbReference type="NCBI Taxonomy" id="1076179"/>
    <lineage>
        <taxon>unclassified sequences</taxon>
        <taxon>metagenomes</taxon>
        <taxon>ecological metagenomes</taxon>
    </lineage>
</organism>
<dbReference type="EMBL" id="VSSQ01048338">
    <property type="protein sequence ID" value="MPN02393.1"/>
    <property type="molecule type" value="Genomic_DNA"/>
</dbReference>
<evidence type="ECO:0000313" key="1">
    <source>
        <dbReference type="EMBL" id="MPN02393.1"/>
    </source>
</evidence>
<dbReference type="AlphaFoldDB" id="A0A645EPC4"/>
<reference evidence="1" key="1">
    <citation type="submission" date="2019-08" db="EMBL/GenBank/DDBJ databases">
        <authorList>
            <person name="Kucharzyk K."/>
            <person name="Murdoch R.W."/>
            <person name="Higgins S."/>
            <person name="Loffler F."/>
        </authorList>
    </citation>
    <scope>NUCLEOTIDE SEQUENCE</scope>
</reference>
<sequence length="88" mass="10140">MEMSAVIEFLPGFDFPQKFSGFLSFVIDIIVISLEKTVSFVLLKQVSDQLFFYGSKGMESTKNKFSMRFICEMLNLALCRFVYHSRCG</sequence>
<gene>
    <name evidence="1" type="ORF">SDC9_149609</name>
</gene>
<protein>
    <submittedName>
        <fullName evidence="1">Uncharacterized protein</fullName>
    </submittedName>
</protein>